<comment type="caution">
    <text evidence="4">The sequence shown here is derived from an EMBL/GenBank/DDBJ whole genome shotgun (WGS) entry which is preliminary data.</text>
</comment>
<reference evidence="4 5" key="1">
    <citation type="submission" date="2019-07" db="EMBL/GenBank/DDBJ databases">
        <title>Aquicoccus porphyridii gen. nov., sp. nov., isolated from a small marine red alga, Porphyridium marinum.</title>
        <authorList>
            <person name="Liu L."/>
        </authorList>
    </citation>
    <scope>NUCLEOTIDE SEQUENCE [LARGE SCALE GENOMIC DNA]</scope>
    <source>
        <strain evidence="4 5">L1 8-17</strain>
    </source>
</reference>
<organism evidence="4 5">
    <name type="scientific">Aquicoccus porphyridii</name>
    <dbReference type="NCBI Taxonomy" id="1852029"/>
    <lineage>
        <taxon>Bacteria</taxon>
        <taxon>Pseudomonadati</taxon>
        <taxon>Pseudomonadota</taxon>
        <taxon>Alphaproteobacteria</taxon>
        <taxon>Rhodobacterales</taxon>
        <taxon>Paracoccaceae</taxon>
        <taxon>Aquicoccus</taxon>
    </lineage>
</organism>
<name>A0A5A9ZHH8_9RHOB</name>
<keyword evidence="1 4" id="KW-0808">Transferase</keyword>
<keyword evidence="5" id="KW-1185">Reference proteome</keyword>
<evidence type="ECO:0000313" key="4">
    <source>
        <dbReference type="EMBL" id="KAA0916684.1"/>
    </source>
</evidence>
<gene>
    <name evidence="4" type="ORF">FLO80_07625</name>
</gene>
<dbReference type="CDD" id="cd04301">
    <property type="entry name" value="NAT_SF"/>
    <property type="match status" value="1"/>
</dbReference>
<dbReference type="Pfam" id="PF13508">
    <property type="entry name" value="Acetyltransf_7"/>
    <property type="match status" value="1"/>
</dbReference>
<evidence type="ECO:0000256" key="2">
    <source>
        <dbReference type="ARBA" id="ARBA00023315"/>
    </source>
</evidence>
<protein>
    <submittedName>
        <fullName evidence="4">GNAT family N-acetyltransferase</fullName>
    </submittedName>
</protein>
<evidence type="ECO:0000256" key="1">
    <source>
        <dbReference type="ARBA" id="ARBA00022679"/>
    </source>
</evidence>
<proteinExistence type="predicted"/>
<keyword evidence="2" id="KW-0012">Acyltransferase</keyword>
<feature type="domain" description="N-acetyltransferase" evidence="3">
    <location>
        <begin position="9"/>
        <end position="147"/>
    </location>
</feature>
<sequence>MNGTGARPGPARLWHLGAIARILWLDTGAGKGAWARLSELILLARLVRAGKVHVLPARVAGTRGFIIRDGARIHALYTHPRARRQGIGSRLLAEAQTCASRLELWTGQDNVTARAFYVRHGFYPARFSNGLGNDDGLPDVQMIWERNAP</sequence>
<dbReference type="Proteomes" id="UP000325291">
    <property type="component" value="Unassembled WGS sequence"/>
</dbReference>
<dbReference type="Gene3D" id="3.40.630.30">
    <property type="match status" value="1"/>
</dbReference>
<dbReference type="PANTHER" id="PTHR43420:SF47">
    <property type="entry name" value="N-ACETYLTRANSFERASE DOMAIN-CONTAINING PROTEIN"/>
    <property type="match status" value="1"/>
</dbReference>
<dbReference type="PROSITE" id="PS51186">
    <property type="entry name" value="GNAT"/>
    <property type="match status" value="1"/>
</dbReference>
<dbReference type="InterPro" id="IPR050680">
    <property type="entry name" value="YpeA/RimI_acetyltransf"/>
</dbReference>
<dbReference type="RefSeq" id="WP_111365294.1">
    <property type="nucleotide sequence ID" value="NZ_JASHJG010000033.1"/>
</dbReference>
<dbReference type="PANTHER" id="PTHR43420">
    <property type="entry name" value="ACETYLTRANSFERASE"/>
    <property type="match status" value="1"/>
</dbReference>
<evidence type="ECO:0000313" key="5">
    <source>
        <dbReference type="Proteomes" id="UP000325291"/>
    </source>
</evidence>
<dbReference type="InterPro" id="IPR016181">
    <property type="entry name" value="Acyl_CoA_acyltransferase"/>
</dbReference>
<evidence type="ECO:0000259" key="3">
    <source>
        <dbReference type="PROSITE" id="PS51186"/>
    </source>
</evidence>
<accession>A0A5A9ZHH8</accession>
<dbReference type="SUPFAM" id="SSF55729">
    <property type="entry name" value="Acyl-CoA N-acyltransferases (Nat)"/>
    <property type="match status" value="1"/>
</dbReference>
<dbReference type="EMBL" id="VINQ01000004">
    <property type="protein sequence ID" value="KAA0916684.1"/>
    <property type="molecule type" value="Genomic_DNA"/>
</dbReference>
<dbReference type="InterPro" id="IPR000182">
    <property type="entry name" value="GNAT_dom"/>
</dbReference>
<dbReference type="GO" id="GO:0016747">
    <property type="term" value="F:acyltransferase activity, transferring groups other than amino-acyl groups"/>
    <property type="evidence" value="ECO:0007669"/>
    <property type="project" value="InterPro"/>
</dbReference>
<dbReference type="AlphaFoldDB" id="A0A5A9ZHH8"/>